<evidence type="ECO:0000313" key="1">
    <source>
        <dbReference type="EMBL" id="KKL79759.1"/>
    </source>
</evidence>
<protein>
    <submittedName>
        <fullName evidence="1">Uncharacterized protein</fullName>
    </submittedName>
</protein>
<comment type="caution">
    <text evidence="1">The sequence shown here is derived from an EMBL/GenBank/DDBJ whole genome shotgun (WGS) entry which is preliminary data.</text>
</comment>
<dbReference type="EMBL" id="LAZR01023073">
    <property type="protein sequence ID" value="KKL79759.1"/>
    <property type="molecule type" value="Genomic_DNA"/>
</dbReference>
<feature type="non-terminal residue" evidence="1">
    <location>
        <position position="86"/>
    </location>
</feature>
<name>A0A0F9F0E0_9ZZZZ</name>
<accession>A0A0F9F0E0</accession>
<sequence length="86" mass="9619">MAGNGEPIPEEETGEAQALEGYLCSCGLQEIDVNLFKKHMLVTSKDRKNHQSRGRVNFASGEVIMPPAKDRTKEQWKIAKYGLKVD</sequence>
<organism evidence="1">
    <name type="scientific">marine sediment metagenome</name>
    <dbReference type="NCBI Taxonomy" id="412755"/>
    <lineage>
        <taxon>unclassified sequences</taxon>
        <taxon>metagenomes</taxon>
        <taxon>ecological metagenomes</taxon>
    </lineage>
</organism>
<gene>
    <name evidence="1" type="ORF">LCGC14_2011650</name>
</gene>
<proteinExistence type="predicted"/>
<dbReference type="AlphaFoldDB" id="A0A0F9F0E0"/>
<reference evidence="1" key="1">
    <citation type="journal article" date="2015" name="Nature">
        <title>Complex archaea that bridge the gap between prokaryotes and eukaryotes.</title>
        <authorList>
            <person name="Spang A."/>
            <person name="Saw J.H."/>
            <person name="Jorgensen S.L."/>
            <person name="Zaremba-Niedzwiedzka K."/>
            <person name="Martijn J."/>
            <person name="Lind A.E."/>
            <person name="van Eijk R."/>
            <person name="Schleper C."/>
            <person name="Guy L."/>
            <person name="Ettema T.J."/>
        </authorList>
    </citation>
    <scope>NUCLEOTIDE SEQUENCE</scope>
</reference>